<gene>
    <name evidence="5" type="ORF">ENT08_09070</name>
</gene>
<dbReference type="InterPro" id="IPR036465">
    <property type="entry name" value="vWFA_dom_sf"/>
</dbReference>
<dbReference type="SMART" id="SM00240">
    <property type="entry name" value="FHA"/>
    <property type="match status" value="1"/>
</dbReference>
<dbReference type="PROSITE" id="PS50006">
    <property type="entry name" value="FHA_DOMAIN"/>
    <property type="match status" value="1"/>
</dbReference>
<dbReference type="SMART" id="SM00327">
    <property type="entry name" value="VWA"/>
    <property type="match status" value="1"/>
</dbReference>
<dbReference type="InterPro" id="IPR002035">
    <property type="entry name" value="VWF_A"/>
</dbReference>
<dbReference type="Pfam" id="PF00498">
    <property type="entry name" value="FHA"/>
    <property type="match status" value="1"/>
</dbReference>
<dbReference type="AlphaFoldDB" id="A0A7V4LDP3"/>
<name>A0A7V4LDP3_9BACT</name>
<feature type="region of interest" description="Disordered" evidence="1">
    <location>
        <begin position="420"/>
        <end position="445"/>
    </location>
</feature>
<dbReference type="InterPro" id="IPR008984">
    <property type="entry name" value="SMAD_FHA_dom_sf"/>
</dbReference>
<keyword evidence="2" id="KW-0472">Membrane</keyword>
<feature type="domain" description="FHA" evidence="3">
    <location>
        <begin position="493"/>
        <end position="544"/>
    </location>
</feature>
<feature type="compositionally biased region" description="Basic and acidic residues" evidence="1">
    <location>
        <begin position="433"/>
        <end position="443"/>
    </location>
</feature>
<comment type="caution">
    <text evidence="5">The sequence shown here is derived from an EMBL/GenBank/DDBJ whole genome shotgun (WGS) entry which is preliminary data.</text>
</comment>
<dbReference type="Gene3D" id="2.60.200.20">
    <property type="match status" value="1"/>
</dbReference>
<dbReference type="PROSITE" id="PS51257">
    <property type="entry name" value="PROKAR_LIPOPROTEIN"/>
    <property type="match status" value="1"/>
</dbReference>
<dbReference type="CDD" id="cd00198">
    <property type="entry name" value="vWFA"/>
    <property type="match status" value="1"/>
</dbReference>
<feature type="transmembrane region" description="Helical" evidence="2">
    <location>
        <begin position="391"/>
        <end position="412"/>
    </location>
</feature>
<evidence type="ECO:0000256" key="2">
    <source>
        <dbReference type="SAM" id="Phobius"/>
    </source>
</evidence>
<dbReference type="PROSITE" id="PS50234">
    <property type="entry name" value="VWFA"/>
    <property type="match status" value="1"/>
</dbReference>
<feature type="region of interest" description="Disordered" evidence="1">
    <location>
        <begin position="326"/>
        <end position="375"/>
    </location>
</feature>
<evidence type="ECO:0000256" key="1">
    <source>
        <dbReference type="SAM" id="MobiDB-lite"/>
    </source>
</evidence>
<evidence type="ECO:0000259" key="4">
    <source>
        <dbReference type="PROSITE" id="PS50234"/>
    </source>
</evidence>
<proteinExistence type="predicted"/>
<keyword evidence="2" id="KW-1133">Transmembrane helix</keyword>
<dbReference type="SUPFAM" id="SSF53300">
    <property type="entry name" value="vWA-like"/>
    <property type="match status" value="1"/>
</dbReference>
<keyword evidence="2" id="KW-0812">Transmembrane</keyword>
<evidence type="ECO:0000313" key="5">
    <source>
        <dbReference type="EMBL" id="HGS05863.1"/>
    </source>
</evidence>
<sequence>MGAVERRMKKTGSGVLQVLLGVVACLGIWASWAGAAEVAEFRLSQARVHPPKVQAFLEVLDANGNLVPIQPRQLTGALGETGLALESLQPFQGQNTGVAYILLVDISKSLTTWEFNGMRQVLLDWVAMMSPQDRATLITFGRQVQQVVDFTSDKAALQAALRRLGPIDNYTQLHLGLIKALEAGHRTDPGLPVRRAILVLSDGREDFAGGVTKKEVLDRLAVDPIPIYAIGFTHPPRQAVKEEALKKLGEFARTSGGTYFRAKGGDFSQIYEKIRQRIENVHLAELKCEQCLWNGAVRHLQLELTAGPRGLRSGLDIRLAAFKPGEGPKAASAPPPGPALELTATPEVIPAPPPPQTSAVPQDEGGKVQPPPSKSWWPPPSLVISKWTIPWWLYSGVILTLLLLSLMVFLLIHSSRSKTMGESRPFDQSQPHTTKDIPMHDKTYSGPDPSTTVALGTAAAKPKSSSPGIKGRLIFIRSEAGKSPLEFTLTNSLTLGRAKPPCDLAFPEDLEISREHCRFLLEDGAVKIMDLGSKNGTLVNGVPINGKYPLKQDDIIRIGRTELRLLLT</sequence>
<protein>
    <submittedName>
        <fullName evidence="5">FHA domain-containing protein</fullName>
    </submittedName>
</protein>
<dbReference type="Gene3D" id="3.40.50.410">
    <property type="entry name" value="von Willebrand factor, type A domain"/>
    <property type="match status" value="1"/>
</dbReference>
<evidence type="ECO:0000259" key="3">
    <source>
        <dbReference type="PROSITE" id="PS50006"/>
    </source>
</evidence>
<dbReference type="CDD" id="cd00060">
    <property type="entry name" value="FHA"/>
    <property type="match status" value="1"/>
</dbReference>
<organism evidence="5">
    <name type="scientific">Desulfobacca acetoxidans</name>
    <dbReference type="NCBI Taxonomy" id="60893"/>
    <lineage>
        <taxon>Bacteria</taxon>
        <taxon>Pseudomonadati</taxon>
        <taxon>Thermodesulfobacteriota</taxon>
        <taxon>Desulfobaccia</taxon>
        <taxon>Desulfobaccales</taxon>
        <taxon>Desulfobaccaceae</taxon>
        <taxon>Desulfobacca</taxon>
    </lineage>
</organism>
<dbReference type="EMBL" id="DSXI01000539">
    <property type="protein sequence ID" value="HGS05863.1"/>
    <property type="molecule type" value="Genomic_DNA"/>
</dbReference>
<dbReference type="SUPFAM" id="SSF49879">
    <property type="entry name" value="SMAD/FHA domain"/>
    <property type="match status" value="1"/>
</dbReference>
<dbReference type="Pfam" id="PF00092">
    <property type="entry name" value="VWA"/>
    <property type="match status" value="1"/>
</dbReference>
<accession>A0A7V4LDP3</accession>
<reference evidence="5" key="1">
    <citation type="journal article" date="2020" name="mSystems">
        <title>Genome- and Community-Level Interaction Insights into Carbon Utilization and Element Cycling Functions of Hydrothermarchaeota in Hydrothermal Sediment.</title>
        <authorList>
            <person name="Zhou Z."/>
            <person name="Liu Y."/>
            <person name="Xu W."/>
            <person name="Pan J."/>
            <person name="Luo Z.H."/>
            <person name="Li M."/>
        </authorList>
    </citation>
    <scope>NUCLEOTIDE SEQUENCE [LARGE SCALE GENOMIC DNA]</scope>
    <source>
        <strain evidence="5">SpSt-548</strain>
    </source>
</reference>
<dbReference type="InterPro" id="IPR000253">
    <property type="entry name" value="FHA_dom"/>
</dbReference>
<feature type="domain" description="VWFA" evidence="4">
    <location>
        <begin position="99"/>
        <end position="278"/>
    </location>
</feature>